<evidence type="ECO:0000313" key="3">
    <source>
        <dbReference type="Proteomes" id="UP001232117"/>
    </source>
</evidence>
<reference evidence="2 3" key="2">
    <citation type="submission" date="2023-06" db="EMBL/GenBank/DDBJ databases">
        <title>Complete Genome Sequence of Flavobacterium keumense K3R-10.</title>
        <authorList>
            <person name="Jeong H."/>
            <person name="Jhang S.Y."/>
            <person name="Kim J.N."/>
        </authorList>
    </citation>
    <scope>NUCLEOTIDE SEQUENCE [LARGE SCALE GENOMIC DNA]</scope>
    <source>
        <strain evidence="2 3">K3R-10</strain>
    </source>
</reference>
<organism evidence="2 3">
    <name type="scientific">Flavobacterium keumense</name>
    <dbReference type="NCBI Taxonomy" id="1306518"/>
    <lineage>
        <taxon>Bacteria</taxon>
        <taxon>Pseudomonadati</taxon>
        <taxon>Bacteroidota</taxon>
        <taxon>Flavobacteriia</taxon>
        <taxon>Flavobacteriales</taxon>
        <taxon>Flavobacteriaceae</taxon>
        <taxon>Flavobacterium</taxon>
    </lineage>
</organism>
<dbReference type="Gene3D" id="3.40.630.30">
    <property type="match status" value="1"/>
</dbReference>
<name>A0ABY8N933_9FLAO</name>
<dbReference type="SUPFAM" id="SSF55729">
    <property type="entry name" value="Acyl-CoA N-acyltransferases (Nat)"/>
    <property type="match status" value="1"/>
</dbReference>
<dbReference type="InterPro" id="IPR016181">
    <property type="entry name" value="Acyl_CoA_acyltransferase"/>
</dbReference>
<feature type="domain" description="N-acetyltransferase" evidence="1">
    <location>
        <begin position="1"/>
        <end position="135"/>
    </location>
</feature>
<dbReference type="InterPro" id="IPR000182">
    <property type="entry name" value="GNAT_dom"/>
</dbReference>
<sequence length="135" mass="16143">MMLQEIPIAEVLVLRQKVLWPDKDIDFVRTPNDDTGIHFGIFLEGQWISCISIFEEEHQRAVFRKFATLFEFQGKGYGSHLLEYSFLYLQQRKCKTVYCSARYEKQGFYKKFGMIPKGEMYLKNGLNYIRMERNF</sequence>
<protein>
    <submittedName>
        <fullName evidence="2">GNAT family N-acetyltransferase</fullName>
    </submittedName>
</protein>
<dbReference type="EMBL" id="CP092332">
    <property type="protein sequence ID" value="WGK95096.1"/>
    <property type="molecule type" value="Genomic_DNA"/>
</dbReference>
<evidence type="ECO:0000313" key="2">
    <source>
        <dbReference type="EMBL" id="WGK95096.1"/>
    </source>
</evidence>
<dbReference type="PROSITE" id="PS51186">
    <property type="entry name" value="GNAT"/>
    <property type="match status" value="1"/>
</dbReference>
<dbReference type="CDD" id="cd04301">
    <property type="entry name" value="NAT_SF"/>
    <property type="match status" value="1"/>
</dbReference>
<reference evidence="2 3" key="1">
    <citation type="submission" date="2022-02" db="EMBL/GenBank/DDBJ databases">
        <authorList>
            <person name="Cha I.-T."/>
            <person name="Lee K.-E."/>
            <person name="Park S.-J."/>
        </authorList>
    </citation>
    <scope>NUCLEOTIDE SEQUENCE [LARGE SCALE GENOMIC DNA]</scope>
    <source>
        <strain evidence="2 3">K3R-10</strain>
    </source>
</reference>
<dbReference type="Pfam" id="PF00583">
    <property type="entry name" value="Acetyltransf_1"/>
    <property type="match status" value="1"/>
</dbReference>
<evidence type="ECO:0000259" key="1">
    <source>
        <dbReference type="PROSITE" id="PS51186"/>
    </source>
</evidence>
<dbReference type="RefSeq" id="WP_264534289.1">
    <property type="nucleotide sequence ID" value="NZ_CP092332.1"/>
</dbReference>
<keyword evidence="3" id="KW-1185">Reference proteome</keyword>
<gene>
    <name evidence="2" type="ORF">MG292_02390</name>
</gene>
<accession>A0ABY8N933</accession>
<dbReference type="Proteomes" id="UP001232117">
    <property type="component" value="Chromosome"/>
</dbReference>
<proteinExistence type="predicted"/>